<evidence type="ECO:0000256" key="1">
    <source>
        <dbReference type="ARBA" id="ARBA00007074"/>
    </source>
</evidence>
<dbReference type="GO" id="GO:0006508">
    <property type="term" value="P:proteolysis"/>
    <property type="evidence" value="ECO:0007669"/>
    <property type="project" value="UniProtKB-KW"/>
</dbReference>
<dbReference type="SUPFAM" id="SSF54001">
    <property type="entry name" value="Cysteine proteinases"/>
    <property type="match status" value="1"/>
</dbReference>
<evidence type="ECO:0000313" key="6">
    <source>
        <dbReference type="EMBL" id="CAB4130463.1"/>
    </source>
</evidence>
<name>A0A6J5LAZ3_9CAUD</name>
<dbReference type="InterPro" id="IPR038765">
    <property type="entry name" value="Papain-like_cys_pep_sf"/>
</dbReference>
<evidence type="ECO:0000259" key="5">
    <source>
        <dbReference type="PROSITE" id="PS51935"/>
    </source>
</evidence>
<dbReference type="PROSITE" id="PS51935">
    <property type="entry name" value="NLPC_P60"/>
    <property type="match status" value="1"/>
</dbReference>
<organism evidence="6">
    <name type="scientific">uncultured Caudovirales phage</name>
    <dbReference type="NCBI Taxonomy" id="2100421"/>
    <lineage>
        <taxon>Viruses</taxon>
        <taxon>Duplodnaviria</taxon>
        <taxon>Heunggongvirae</taxon>
        <taxon>Uroviricota</taxon>
        <taxon>Caudoviricetes</taxon>
        <taxon>Peduoviridae</taxon>
        <taxon>Maltschvirus</taxon>
        <taxon>Maltschvirus maltsch</taxon>
    </lineage>
</organism>
<dbReference type="GO" id="GO:0001897">
    <property type="term" value="P:symbiont-mediated cytolysis of host cell"/>
    <property type="evidence" value="ECO:0007669"/>
    <property type="project" value="UniProtKB-ARBA"/>
</dbReference>
<evidence type="ECO:0000256" key="4">
    <source>
        <dbReference type="ARBA" id="ARBA00022807"/>
    </source>
</evidence>
<feature type="domain" description="NlpC/P60" evidence="5">
    <location>
        <begin position="1"/>
        <end position="137"/>
    </location>
</feature>
<keyword evidence="3" id="KW-0378">Hydrolase</keyword>
<gene>
    <name evidence="6" type="ORF">UFOVP119_87</name>
</gene>
<protein>
    <submittedName>
        <fullName evidence="6">Endopeptidase, NLPC/P60 domain containing protein</fullName>
    </submittedName>
</protein>
<dbReference type="EMBL" id="LR796238">
    <property type="protein sequence ID" value="CAB4130463.1"/>
    <property type="molecule type" value="Genomic_DNA"/>
</dbReference>
<comment type="similarity">
    <text evidence="1">Belongs to the peptidase C40 family.</text>
</comment>
<reference evidence="6" key="1">
    <citation type="submission" date="2020-04" db="EMBL/GenBank/DDBJ databases">
        <authorList>
            <person name="Chiriac C."/>
            <person name="Salcher M."/>
            <person name="Ghai R."/>
            <person name="Kavagutti S V."/>
        </authorList>
    </citation>
    <scope>NUCLEOTIDE SEQUENCE</scope>
</reference>
<evidence type="ECO:0000256" key="3">
    <source>
        <dbReference type="ARBA" id="ARBA00022801"/>
    </source>
</evidence>
<dbReference type="Gene3D" id="3.90.1720.10">
    <property type="entry name" value="endopeptidase domain like (from Nostoc punctiforme)"/>
    <property type="match status" value="1"/>
</dbReference>
<dbReference type="Pfam" id="PF00877">
    <property type="entry name" value="NLPC_P60"/>
    <property type="match status" value="1"/>
</dbReference>
<dbReference type="InterPro" id="IPR000064">
    <property type="entry name" value="NLP_P60_dom"/>
</dbReference>
<proteinExistence type="inferred from homology"/>
<dbReference type="GO" id="GO:0008234">
    <property type="term" value="F:cysteine-type peptidase activity"/>
    <property type="evidence" value="ECO:0007669"/>
    <property type="project" value="UniProtKB-KW"/>
</dbReference>
<evidence type="ECO:0000256" key="2">
    <source>
        <dbReference type="ARBA" id="ARBA00022670"/>
    </source>
</evidence>
<accession>A0A6J5LAZ3</accession>
<sequence>MDAPLPQWAEQYVGIPYLTHGRDRAGADCWGLIEMIQAEQLGALWPKYEGADWFKGQKPMLIGRDAVLHAAKFNPVTMEEAKLGDGILIRMRGYPFHVGLVLAPGWMIHTLEGVGSCIEDYRSMLWRDRLTGFYRYDA</sequence>
<keyword evidence="4" id="KW-0788">Thiol protease</keyword>
<keyword evidence="2" id="KW-0645">Protease</keyword>